<sequence>MTSPTKIGDALHIKSDKISTCEVFGKHIYETTVGKKVYAQMPRLYFVVGYYGYGKTFGVGAYIICKLREQGKKYIYIDINELVNTVGKPDLQLLSLRDVIYYLHYVFNESGVPHERLHKEYKIDTNIENLPNRLELLTKIDYENSNIVKIFNELFSEVSKEPLYIIIDQLEGVTTDLRRSIEEICTEMRQLHDAGKYVYLLLLMQRAKVVKELRTSVPECPKDHPARGISNTYKLTGYKTEDYQKILRNLYDSDEDADKKLLEKLEILPPRIVFELINRSTDLSQLKENLESLLSDTREELYLKVPKNKELSIIVQNFLKSLKLGSYKKYLVK</sequence>
<dbReference type="AlphaFoldDB" id="G7VE57"/>
<dbReference type="BioCyc" id="PSP1104324:GJSN-1380-MONOMER"/>
<accession>G7VE57</accession>
<gene>
    <name evidence="1" type="ORF">P186_1403</name>
</gene>
<keyword evidence="2" id="KW-1185">Reference proteome</keyword>
<evidence type="ECO:0000313" key="2">
    <source>
        <dbReference type="Proteomes" id="UP000005867"/>
    </source>
</evidence>
<evidence type="ECO:0000313" key="1">
    <source>
        <dbReference type="EMBL" id="AET32830.1"/>
    </source>
</evidence>
<dbReference type="InterPro" id="IPR027417">
    <property type="entry name" value="P-loop_NTPase"/>
</dbReference>
<dbReference type="HOGENOM" id="CLU_833193_0_0_2"/>
<dbReference type="GeneID" id="11595663"/>
<evidence type="ECO:0008006" key="3">
    <source>
        <dbReference type="Google" id="ProtNLM"/>
    </source>
</evidence>
<dbReference type="eggNOG" id="arCOG00280">
    <property type="taxonomic scope" value="Archaea"/>
</dbReference>
<organism evidence="1 2">
    <name type="scientific">Pyrobaculum ferrireducens</name>
    <dbReference type="NCBI Taxonomy" id="1104324"/>
    <lineage>
        <taxon>Archaea</taxon>
        <taxon>Thermoproteota</taxon>
        <taxon>Thermoprotei</taxon>
        <taxon>Thermoproteales</taxon>
        <taxon>Thermoproteaceae</taxon>
        <taxon>Pyrobaculum</taxon>
    </lineage>
</organism>
<proteinExistence type="predicted"/>
<name>G7VE57_9CREN</name>
<dbReference type="SUPFAM" id="SSF52540">
    <property type="entry name" value="P-loop containing nucleoside triphosphate hydrolases"/>
    <property type="match status" value="1"/>
</dbReference>
<dbReference type="Proteomes" id="UP000005867">
    <property type="component" value="Chromosome"/>
</dbReference>
<dbReference type="STRING" id="1104324.P186_1403"/>
<dbReference type="KEGG" id="pyr:P186_1403"/>
<dbReference type="EMBL" id="CP003098">
    <property type="protein sequence ID" value="AET32830.1"/>
    <property type="molecule type" value="Genomic_DNA"/>
</dbReference>
<dbReference type="RefSeq" id="WP_014288656.1">
    <property type="nucleotide sequence ID" value="NC_016645.1"/>
</dbReference>
<protein>
    <recommendedName>
        <fullName evidence="3">ATPase domain-containing protein</fullName>
    </recommendedName>
</protein>
<reference evidence="1 2" key="1">
    <citation type="journal article" date="2012" name="J. Bacteriol.">
        <title>Complete genome sequence of strain 1860, a crenarchaeon of the genus pyrobaculum able to grow with various electron acceptors.</title>
        <authorList>
            <person name="Mardanov A.V."/>
            <person name="Gumerov V.M."/>
            <person name="Slobodkina G.B."/>
            <person name="Beletsky A.V."/>
            <person name="Bonch-Osmolovskaya E.A."/>
            <person name="Ravin N.V."/>
            <person name="Skryabin K.G."/>
        </authorList>
    </citation>
    <scope>NUCLEOTIDE SEQUENCE [LARGE SCALE GENOMIC DNA]</scope>
    <source>
        <strain evidence="1 2">1860</strain>
    </source>
</reference>